<protein>
    <submittedName>
        <fullName evidence="1 2">Uncharacterized protein</fullName>
    </submittedName>
</protein>
<keyword evidence="3" id="KW-1185">Reference proteome</keyword>
<proteinExistence type="predicted"/>
<evidence type="ECO:0000313" key="1">
    <source>
        <dbReference type="EMBL" id="KFB35287.1"/>
    </source>
</evidence>
<accession>A0A084VBE3</accession>
<dbReference type="VEuPathDB" id="VectorBase:ASIC001513"/>
<organism evidence="1">
    <name type="scientific">Anopheles sinensis</name>
    <name type="common">Mosquito</name>
    <dbReference type="NCBI Taxonomy" id="74873"/>
    <lineage>
        <taxon>Eukaryota</taxon>
        <taxon>Metazoa</taxon>
        <taxon>Ecdysozoa</taxon>
        <taxon>Arthropoda</taxon>
        <taxon>Hexapoda</taxon>
        <taxon>Insecta</taxon>
        <taxon>Pterygota</taxon>
        <taxon>Neoptera</taxon>
        <taxon>Endopterygota</taxon>
        <taxon>Diptera</taxon>
        <taxon>Nematocera</taxon>
        <taxon>Culicoidea</taxon>
        <taxon>Culicidae</taxon>
        <taxon>Anophelinae</taxon>
        <taxon>Anopheles</taxon>
    </lineage>
</organism>
<sequence length="47" mass="5294">MDVRSQYPVVSLELQAIGPSVKHMCAGNVRICDLWMDKHQALKGLVR</sequence>
<evidence type="ECO:0000313" key="3">
    <source>
        <dbReference type="Proteomes" id="UP000030765"/>
    </source>
</evidence>
<dbReference type="EnsemblMetazoa" id="ASIC001513-RA">
    <property type="protein sequence ID" value="ASIC001513-PA"/>
    <property type="gene ID" value="ASIC001513"/>
</dbReference>
<evidence type="ECO:0000313" key="2">
    <source>
        <dbReference type="EnsemblMetazoa" id="ASIC001513-PA"/>
    </source>
</evidence>
<dbReference type="EMBL" id="ATLV01006574">
    <property type="status" value="NOT_ANNOTATED_CDS"/>
    <property type="molecule type" value="Genomic_DNA"/>
</dbReference>
<dbReference type="Proteomes" id="UP000030765">
    <property type="component" value="Unassembled WGS sequence"/>
</dbReference>
<gene>
    <name evidence="1" type="ORF">ZHAS_00001513</name>
</gene>
<reference evidence="2" key="2">
    <citation type="submission" date="2020-05" db="UniProtKB">
        <authorList>
            <consortium name="EnsemblMetazoa"/>
        </authorList>
    </citation>
    <scope>IDENTIFICATION</scope>
</reference>
<dbReference type="EMBL" id="KE524368">
    <property type="protein sequence ID" value="KFB35287.1"/>
    <property type="molecule type" value="Genomic_DNA"/>
</dbReference>
<reference evidence="1 3" key="1">
    <citation type="journal article" date="2014" name="BMC Genomics">
        <title>Genome sequence of Anopheles sinensis provides insight into genetics basis of mosquito competence for malaria parasites.</title>
        <authorList>
            <person name="Zhou D."/>
            <person name="Zhang D."/>
            <person name="Ding G."/>
            <person name="Shi L."/>
            <person name="Hou Q."/>
            <person name="Ye Y."/>
            <person name="Xu Y."/>
            <person name="Zhou H."/>
            <person name="Xiong C."/>
            <person name="Li S."/>
            <person name="Yu J."/>
            <person name="Hong S."/>
            <person name="Yu X."/>
            <person name="Zou P."/>
            <person name="Chen C."/>
            <person name="Chang X."/>
            <person name="Wang W."/>
            <person name="Lv Y."/>
            <person name="Sun Y."/>
            <person name="Ma L."/>
            <person name="Shen B."/>
            <person name="Zhu C."/>
        </authorList>
    </citation>
    <scope>NUCLEOTIDE SEQUENCE [LARGE SCALE GENOMIC DNA]</scope>
</reference>
<name>A0A084VBE3_ANOSI</name>
<dbReference type="AlphaFoldDB" id="A0A084VBE3"/>